<evidence type="ECO:0000256" key="1">
    <source>
        <dbReference type="ARBA" id="ARBA00022630"/>
    </source>
</evidence>
<dbReference type="HAMAP" id="MF_01216">
    <property type="entry name" value="Azoreductase_type1"/>
    <property type="match status" value="1"/>
</dbReference>
<dbReference type="RefSeq" id="WP_036193771.1">
    <property type="nucleotide sequence ID" value="NZ_AVPS01000005.1"/>
</dbReference>
<keyword evidence="4 6" id="KW-0520">NAD</keyword>
<dbReference type="EC" id="1.6.5.-" evidence="6"/>
<dbReference type="PANTHER" id="PTHR43741:SF4">
    <property type="entry name" value="FMN-DEPENDENT NADH:QUINONE OXIDOREDUCTASE"/>
    <property type="match status" value="1"/>
</dbReference>
<gene>
    <name evidence="6" type="primary">azoR</name>
    <name evidence="8" type="ORF">N792_08545</name>
</gene>
<comment type="subunit">
    <text evidence="6">Homodimer.</text>
</comment>
<dbReference type="EMBL" id="AVPS01000005">
    <property type="protein sequence ID" value="KGM51712.1"/>
    <property type="molecule type" value="Genomic_DNA"/>
</dbReference>
<comment type="caution">
    <text evidence="6">Lacks conserved residue(s) required for the propagation of feature annotation.</text>
</comment>
<dbReference type="PANTHER" id="PTHR43741">
    <property type="entry name" value="FMN-DEPENDENT NADH-AZOREDUCTASE 1"/>
    <property type="match status" value="1"/>
</dbReference>
<feature type="binding site" evidence="6">
    <location>
        <begin position="15"/>
        <end position="17"/>
    </location>
    <ligand>
        <name>FMN</name>
        <dbReference type="ChEBI" id="CHEBI:58210"/>
    </ligand>
</feature>
<feature type="binding site" evidence="6">
    <location>
        <begin position="85"/>
        <end position="88"/>
    </location>
    <ligand>
        <name>FMN</name>
        <dbReference type="ChEBI" id="CHEBI:58210"/>
    </ligand>
</feature>
<organism evidence="8 9">
    <name type="scientific">Lysobacter concretionis Ko07 = DSM 16239</name>
    <dbReference type="NCBI Taxonomy" id="1122185"/>
    <lineage>
        <taxon>Bacteria</taxon>
        <taxon>Pseudomonadati</taxon>
        <taxon>Pseudomonadota</taxon>
        <taxon>Gammaproteobacteria</taxon>
        <taxon>Lysobacterales</taxon>
        <taxon>Lysobacteraceae</taxon>
        <taxon>Novilysobacter</taxon>
    </lineage>
</organism>
<evidence type="ECO:0000256" key="5">
    <source>
        <dbReference type="ARBA" id="ARBA00048542"/>
    </source>
</evidence>
<evidence type="ECO:0000256" key="4">
    <source>
        <dbReference type="ARBA" id="ARBA00023027"/>
    </source>
</evidence>
<dbReference type="eggNOG" id="COG1182">
    <property type="taxonomic scope" value="Bacteria"/>
</dbReference>
<evidence type="ECO:0000256" key="6">
    <source>
        <dbReference type="HAMAP-Rule" id="MF_01216"/>
    </source>
</evidence>
<evidence type="ECO:0000313" key="8">
    <source>
        <dbReference type="EMBL" id="KGM51712.1"/>
    </source>
</evidence>
<evidence type="ECO:0000256" key="3">
    <source>
        <dbReference type="ARBA" id="ARBA00023002"/>
    </source>
</evidence>
<dbReference type="EC" id="1.7.1.17" evidence="6"/>
<comment type="catalytic activity">
    <reaction evidence="6">
        <text>2 a quinone + NADH + H(+) = 2 a 1,4-benzosemiquinone + NAD(+)</text>
        <dbReference type="Rhea" id="RHEA:65952"/>
        <dbReference type="ChEBI" id="CHEBI:15378"/>
        <dbReference type="ChEBI" id="CHEBI:57540"/>
        <dbReference type="ChEBI" id="CHEBI:57945"/>
        <dbReference type="ChEBI" id="CHEBI:132124"/>
        <dbReference type="ChEBI" id="CHEBI:134225"/>
    </reaction>
</comment>
<comment type="function">
    <text evidence="6">Also exhibits azoreductase activity. Catalyzes the reductive cleavage of the azo bond in aromatic azo compounds to the corresponding amines.</text>
</comment>
<dbReference type="Pfam" id="PF02525">
    <property type="entry name" value="Flavodoxin_2"/>
    <property type="match status" value="1"/>
</dbReference>
<keyword evidence="9" id="KW-1185">Reference proteome</keyword>
<protein>
    <recommendedName>
        <fullName evidence="6">FMN dependent NADH:quinone oxidoreductase</fullName>
        <ecNumber evidence="6">1.6.5.-</ecNumber>
    </recommendedName>
    <alternativeName>
        <fullName evidence="6">Azo-dye reductase</fullName>
    </alternativeName>
    <alternativeName>
        <fullName evidence="6">FMN-dependent NADH-azo compound oxidoreductase</fullName>
    </alternativeName>
    <alternativeName>
        <fullName evidence="6">FMN-dependent NADH-azoreductase</fullName>
        <ecNumber evidence="6">1.7.1.17</ecNumber>
    </alternativeName>
</protein>
<reference evidence="8 9" key="1">
    <citation type="submission" date="2013-08" db="EMBL/GenBank/DDBJ databases">
        <title>Genome sequencing of Lysobacter.</title>
        <authorList>
            <person name="Zhang S."/>
            <person name="Wang G."/>
        </authorList>
    </citation>
    <scope>NUCLEOTIDE SEQUENCE [LARGE SCALE GENOMIC DNA]</scope>
    <source>
        <strain evidence="8 9">Ko07</strain>
    </source>
</reference>
<dbReference type="OrthoDB" id="9787136at2"/>
<comment type="catalytic activity">
    <reaction evidence="5">
        <text>N,N-dimethyl-1,4-phenylenediamine + anthranilate + 2 NAD(+) = 2-(4-dimethylaminophenyl)diazenylbenzoate + 2 NADH + 2 H(+)</text>
        <dbReference type="Rhea" id="RHEA:55872"/>
        <dbReference type="ChEBI" id="CHEBI:15378"/>
        <dbReference type="ChEBI" id="CHEBI:15783"/>
        <dbReference type="ChEBI" id="CHEBI:16567"/>
        <dbReference type="ChEBI" id="CHEBI:57540"/>
        <dbReference type="ChEBI" id="CHEBI:57945"/>
        <dbReference type="ChEBI" id="CHEBI:71579"/>
        <dbReference type="EC" id="1.7.1.17"/>
    </reaction>
    <physiologicalReaction direction="right-to-left" evidence="5">
        <dbReference type="Rhea" id="RHEA:55874"/>
    </physiologicalReaction>
</comment>
<dbReference type="Gene3D" id="3.40.50.360">
    <property type="match status" value="1"/>
</dbReference>
<keyword evidence="2 6" id="KW-0288">FMN</keyword>
<proteinExistence type="inferred from homology"/>
<dbReference type="SUPFAM" id="SSF52218">
    <property type="entry name" value="Flavoproteins"/>
    <property type="match status" value="1"/>
</dbReference>
<dbReference type="GO" id="GO:0010181">
    <property type="term" value="F:FMN binding"/>
    <property type="evidence" value="ECO:0007669"/>
    <property type="project" value="UniProtKB-UniRule"/>
</dbReference>
<keyword evidence="1 6" id="KW-0285">Flavoprotein</keyword>
<comment type="cofactor">
    <cofactor evidence="6">
        <name>FMN</name>
        <dbReference type="ChEBI" id="CHEBI:58210"/>
    </cofactor>
    <text evidence="6">Binds 1 FMN per subunit.</text>
</comment>
<feature type="domain" description="Flavodoxin-like fold" evidence="7">
    <location>
        <begin position="1"/>
        <end position="185"/>
    </location>
</feature>
<evidence type="ECO:0000256" key="2">
    <source>
        <dbReference type="ARBA" id="ARBA00022643"/>
    </source>
</evidence>
<sequence length="194" mass="20763">MKLLHIDSSILGQNSASRELSAAIVARRQAEVPGLQVTYRDLAGAFLPHLSGASLAGSDAREVAEADALMEEFLAADVVVIGVPMYNFNIPTQLKGWIDRISVAGKTFRYTENGPEGLAGGKQVIVAGAYGGFHSGDVPTNFIEPYLRFVFGFWGIQDVEFITAEGLAVSPQQRARSMQAAHERIAGAREKAAA</sequence>
<dbReference type="InterPro" id="IPR003680">
    <property type="entry name" value="Flavodoxin_fold"/>
</dbReference>
<name>A0A0A0ERB6_9GAMM</name>
<feature type="binding site" evidence="6">
    <location>
        <position position="9"/>
    </location>
    <ligand>
        <name>FMN</name>
        <dbReference type="ChEBI" id="CHEBI:58210"/>
    </ligand>
</feature>
<dbReference type="GO" id="GO:0016652">
    <property type="term" value="F:oxidoreductase activity, acting on NAD(P)H as acceptor"/>
    <property type="evidence" value="ECO:0007669"/>
    <property type="project" value="UniProtKB-UniRule"/>
</dbReference>
<dbReference type="GO" id="GO:0016655">
    <property type="term" value="F:oxidoreductase activity, acting on NAD(P)H, quinone or similar compound as acceptor"/>
    <property type="evidence" value="ECO:0007669"/>
    <property type="project" value="InterPro"/>
</dbReference>
<evidence type="ECO:0000313" key="9">
    <source>
        <dbReference type="Proteomes" id="UP000030017"/>
    </source>
</evidence>
<accession>A0A0A0ERB6</accession>
<comment type="function">
    <text evidence="6">Quinone reductase that provides resistance to thiol-specific stress caused by electrophilic quinones.</text>
</comment>
<dbReference type="Proteomes" id="UP000030017">
    <property type="component" value="Unassembled WGS sequence"/>
</dbReference>
<dbReference type="STRING" id="1122185.N792_08545"/>
<dbReference type="AlphaFoldDB" id="A0A0A0ERB6"/>
<comment type="similarity">
    <text evidence="6">Belongs to the azoreductase type 1 family.</text>
</comment>
<dbReference type="InterPro" id="IPR050104">
    <property type="entry name" value="FMN-dep_NADH:Q_OxRdtase_AzoR1"/>
</dbReference>
<keyword evidence="3 6" id="KW-0560">Oxidoreductase</keyword>
<evidence type="ECO:0000259" key="7">
    <source>
        <dbReference type="Pfam" id="PF02525"/>
    </source>
</evidence>
<comment type="caution">
    <text evidence="8">The sequence shown here is derived from an EMBL/GenBank/DDBJ whole genome shotgun (WGS) entry which is preliminary data.</text>
</comment>
<dbReference type="InterPro" id="IPR029039">
    <property type="entry name" value="Flavoprotein-like_sf"/>
</dbReference>
<dbReference type="GO" id="GO:0009055">
    <property type="term" value="F:electron transfer activity"/>
    <property type="evidence" value="ECO:0007669"/>
    <property type="project" value="UniProtKB-UniRule"/>
</dbReference>
<dbReference type="InterPro" id="IPR023048">
    <property type="entry name" value="NADH:quinone_OxRdtase_FMN_depd"/>
</dbReference>